<gene>
    <name evidence="5" type="ORF">SAMN06269250_5745</name>
</gene>
<dbReference type="InterPro" id="IPR036265">
    <property type="entry name" value="HIT-like_sf"/>
</dbReference>
<dbReference type="AlphaFoldDB" id="A0A286GP92"/>
<dbReference type="Pfam" id="PF01230">
    <property type="entry name" value="HIT"/>
    <property type="match status" value="1"/>
</dbReference>
<dbReference type="GO" id="GO:0009117">
    <property type="term" value="P:nucleotide metabolic process"/>
    <property type="evidence" value="ECO:0007669"/>
    <property type="project" value="TreeGrafter"/>
</dbReference>
<evidence type="ECO:0000256" key="2">
    <source>
        <dbReference type="PIRSR" id="PIRSR601310-3"/>
    </source>
</evidence>
<protein>
    <submittedName>
        <fullName evidence="5">Histidine triad (HIT) family protein</fullName>
    </submittedName>
</protein>
<dbReference type="EMBL" id="OCNH01000007">
    <property type="protein sequence ID" value="SOD97371.1"/>
    <property type="molecule type" value="Genomic_DNA"/>
</dbReference>
<dbReference type="Gene3D" id="3.30.428.10">
    <property type="entry name" value="HIT-like"/>
    <property type="match status" value="1"/>
</dbReference>
<dbReference type="InterPro" id="IPR001310">
    <property type="entry name" value="Histidine_triad_HIT"/>
</dbReference>
<dbReference type="OrthoDB" id="9784774at2"/>
<evidence type="ECO:0000259" key="4">
    <source>
        <dbReference type="PROSITE" id="PS51084"/>
    </source>
</evidence>
<dbReference type="SUPFAM" id="SSF54197">
    <property type="entry name" value="HIT-like"/>
    <property type="match status" value="1"/>
</dbReference>
<feature type="domain" description="HIT" evidence="4">
    <location>
        <begin position="4"/>
        <end position="107"/>
    </location>
</feature>
<sequence>MPSIFSRIVAGEIPAHKIAETDDYLAFLDVMPTTTGHTLVIPKKEVDYLFDLDDELYVGLMAFAKKVAPAIEKAVPCLRIGVAVVGLEVPHAHVHLIPLNSMADMNFHNKLKPSQDELAATAEKIRAFLG</sequence>
<dbReference type="Proteomes" id="UP000219452">
    <property type="component" value="Unassembled WGS sequence"/>
</dbReference>
<feature type="short sequence motif" description="Histidine triad motif" evidence="2 3">
    <location>
        <begin position="91"/>
        <end position="95"/>
    </location>
</feature>
<keyword evidence="6" id="KW-1185">Reference proteome</keyword>
<evidence type="ECO:0000313" key="6">
    <source>
        <dbReference type="Proteomes" id="UP000219452"/>
    </source>
</evidence>
<proteinExistence type="predicted"/>
<feature type="active site" description="Tele-AMP-histidine intermediate" evidence="1">
    <location>
        <position position="93"/>
    </location>
</feature>
<name>A0A286GP92_9BACT</name>
<dbReference type="PRINTS" id="PR00332">
    <property type="entry name" value="HISTRIAD"/>
</dbReference>
<dbReference type="PANTHER" id="PTHR46648:SF1">
    <property type="entry name" value="ADENOSINE 5'-MONOPHOSPHORAMIDASE HNT1"/>
    <property type="match status" value="1"/>
</dbReference>
<evidence type="ECO:0000256" key="1">
    <source>
        <dbReference type="PIRSR" id="PIRSR601310-1"/>
    </source>
</evidence>
<organism evidence="5 6">
    <name type="scientific">Spirosoma fluviale</name>
    <dbReference type="NCBI Taxonomy" id="1597977"/>
    <lineage>
        <taxon>Bacteria</taxon>
        <taxon>Pseudomonadati</taxon>
        <taxon>Bacteroidota</taxon>
        <taxon>Cytophagia</taxon>
        <taxon>Cytophagales</taxon>
        <taxon>Cytophagaceae</taxon>
        <taxon>Spirosoma</taxon>
    </lineage>
</organism>
<dbReference type="PROSITE" id="PS51084">
    <property type="entry name" value="HIT_2"/>
    <property type="match status" value="1"/>
</dbReference>
<dbReference type="InterPro" id="IPR011146">
    <property type="entry name" value="HIT-like"/>
</dbReference>
<dbReference type="PANTHER" id="PTHR46648">
    <property type="entry name" value="HIT FAMILY PROTEIN 1"/>
    <property type="match status" value="1"/>
</dbReference>
<accession>A0A286GP92</accession>
<dbReference type="RefSeq" id="WP_097130670.1">
    <property type="nucleotide sequence ID" value="NZ_OCNH01000007.1"/>
</dbReference>
<dbReference type="GO" id="GO:0003824">
    <property type="term" value="F:catalytic activity"/>
    <property type="evidence" value="ECO:0007669"/>
    <property type="project" value="InterPro"/>
</dbReference>
<reference evidence="6" key="1">
    <citation type="submission" date="2017-09" db="EMBL/GenBank/DDBJ databases">
        <authorList>
            <person name="Varghese N."/>
            <person name="Submissions S."/>
        </authorList>
    </citation>
    <scope>NUCLEOTIDE SEQUENCE [LARGE SCALE GENOMIC DNA]</scope>
    <source>
        <strain evidence="6">DSM 29961</strain>
    </source>
</reference>
<evidence type="ECO:0000256" key="3">
    <source>
        <dbReference type="PROSITE-ProRule" id="PRU00464"/>
    </source>
</evidence>
<evidence type="ECO:0000313" key="5">
    <source>
        <dbReference type="EMBL" id="SOD97371.1"/>
    </source>
</evidence>